<evidence type="ECO:0000313" key="1">
    <source>
        <dbReference type="EMBL" id="DBA51749.1"/>
    </source>
</evidence>
<sequence length="65" mass="7566">MVNKNLMRRRIICPDGHEIITRKTTDIQCRKCALKGHGKRFTIKAKTDKILADVHKSMFNNKIQT</sequence>
<reference evidence="2" key="2">
    <citation type="submission" date="2024-03" db="EMBL/GenBank/DDBJ databases">
        <authorList>
            <person name="Ni Y."/>
            <person name="Xu T."/>
            <person name="Yan S."/>
            <person name="Chen L."/>
            <person name="Wang Y."/>
        </authorList>
    </citation>
    <scope>NUCLEOTIDE SEQUENCE</scope>
    <source>
        <strain evidence="2">NTT1</strain>
        <strain evidence="1">NTT2</strain>
    </source>
</reference>
<accession>A0AAT9J7I3</accession>
<evidence type="ECO:0000313" key="2">
    <source>
        <dbReference type="EMBL" id="DBA52152.1"/>
    </source>
</evidence>
<dbReference type="EMBL" id="BK067783">
    <property type="protein sequence ID" value="DBA51749.1"/>
    <property type="molecule type" value="Genomic_DNA"/>
</dbReference>
<protein>
    <submittedName>
        <fullName evidence="2">ORF11</fullName>
    </submittedName>
    <submittedName>
        <fullName evidence="1">ORF50</fullName>
    </submittedName>
</protein>
<proteinExistence type="predicted"/>
<organism evidence="2">
    <name type="scientific">Nitrosopumilaceae spindle-shaped virus</name>
    <dbReference type="NCBI Taxonomy" id="3065433"/>
    <lineage>
        <taxon>Viruses</taxon>
    </lineage>
</organism>
<reference evidence="2" key="1">
    <citation type="journal article" date="2024" name="Environ. Microbiol. Rep.">
        <title>Hiding in plain sight: The discovery of complete genomes of 11 hypothetical spindle-shaped viruses that putatively infect mesophilic ammonia-oxidizing archaea.</title>
        <authorList>
            <person name="Ni Y."/>
            <person name="Xu T."/>
            <person name="Yan S."/>
            <person name="Chen L."/>
            <person name="Wang Y."/>
        </authorList>
    </citation>
    <scope>NUCLEOTIDE SEQUENCE</scope>
    <source>
        <strain evidence="2">NTT1</strain>
        <strain evidence="1">NTT2</strain>
    </source>
</reference>
<name>A0AAT9J7I3_9VIRU</name>
<dbReference type="EMBL" id="BK067791">
    <property type="protein sequence ID" value="DBA52152.1"/>
    <property type="molecule type" value="Genomic_DNA"/>
</dbReference>